<feature type="region of interest" description="Disordered" evidence="5">
    <location>
        <begin position="130"/>
        <end position="197"/>
    </location>
</feature>
<keyword evidence="9" id="KW-1185">Reference proteome</keyword>
<keyword evidence="3" id="KW-0472">Membrane</keyword>
<feature type="domain" description="MIT" evidence="7">
    <location>
        <begin position="51"/>
        <end position="128"/>
    </location>
</feature>
<dbReference type="InterPro" id="IPR003959">
    <property type="entry name" value="ATPase_AAA_core"/>
</dbReference>
<dbReference type="FunFam" id="3.40.50.300:FF:000958">
    <property type="entry name" value="Spastin, putative"/>
    <property type="match status" value="1"/>
</dbReference>
<dbReference type="Gene3D" id="1.20.58.80">
    <property type="entry name" value="Phosphotransferase system, lactose/cellobiose-type IIA subunit"/>
    <property type="match status" value="1"/>
</dbReference>
<evidence type="ECO:0000313" key="9">
    <source>
        <dbReference type="Proteomes" id="UP000489600"/>
    </source>
</evidence>
<dbReference type="PANTHER" id="PTHR23074:SF157">
    <property type="entry name" value="AAA+ ATPASE DOMAIN-CONTAINING PROTEIN"/>
    <property type="match status" value="1"/>
</dbReference>
<dbReference type="Gene3D" id="1.10.8.60">
    <property type="match status" value="1"/>
</dbReference>
<dbReference type="Proteomes" id="UP000489600">
    <property type="component" value="Unassembled WGS sequence"/>
</dbReference>
<feature type="compositionally biased region" description="Low complexity" evidence="5">
    <location>
        <begin position="24"/>
        <end position="33"/>
    </location>
</feature>
<evidence type="ECO:0000256" key="2">
    <source>
        <dbReference type="ARBA" id="ARBA00022840"/>
    </source>
</evidence>
<sequence length="490" mass="54305">MSFLRGVIDSFSSIFTEESKQDHSVSTSSSSGSMDGIDGVPVTNERVAYKLKGYFDLAKEEIAKGVRAEEWGLHDDALLHYRNAQRIMNEATSTPSPSYITSSEKEKVRSYREKISKWQNQVSERLQALGKRTGVGMSENKKTVPSPSSASVSTTASRYRRGSTQKTSLPRSGIATARNPKDATANPKPVKESGNGYDDKLLEMINTTIVDRSPSVKWDDVAGLDGAKQALMEMVILPAKRRDLFTGLRRPARGLLLFGPPGNGKTMLAKAVASESQATFFNVSASSLTSKWVGEAEKLVKTLFQVAISRQPSVIFMDEIDSIMSTRSISENEASRRLKSEFLIQFDGVTSNPDDLVIVIGATNKPQELDDAVLRRLVKRIYVPLPDSNVRKLLFKTKLKCQPHSLSSGDIDKVVRETEGYSGSDLQALCEEAAMMPIRELGADILTIQANKVRPLRYDDFRKSMSVIRPSLSKSKWEELERWNSEFGSN</sequence>
<dbReference type="GO" id="GO:0015630">
    <property type="term" value="C:microtubule cytoskeleton"/>
    <property type="evidence" value="ECO:0007669"/>
    <property type="project" value="TreeGrafter"/>
</dbReference>
<feature type="domain" description="AAA+ ATPase" evidence="6">
    <location>
        <begin position="251"/>
        <end position="387"/>
    </location>
</feature>
<dbReference type="InterPro" id="IPR003960">
    <property type="entry name" value="ATPase_AAA_CS"/>
</dbReference>
<dbReference type="SUPFAM" id="SSF52540">
    <property type="entry name" value="P-loop containing nucleoside triphosphate hydrolases"/>
    <property type="match status" value="1"/>
</dbReference>
<dbReference type="Gene3D" id="3.40.50.300">
    <property type="entry name" value="P-loop containing nucleotide triphosphate hydrolases"/>
    <property type="match status" value="1"/>
</dbReference>
<dbReference type="InterPro" id="IPR041569">
    <property type="entry name" value="AAA_lid_3"/>
</dbReference>
<evidence type="ECO:0000259" key="6">
    <source>
        <dbReference type="SMART" id="SM00382"/>
    </source>
</evidence>
<name>A0A565BPX9_9BRAS</name>
<dbReference type="AlphaFoldDB" id="A0A565BPX9"/>
<evidence type="ECO:0000256" key="1">
    <source>
        <dbReference type="ARBA" id="ARBA00022741"/>
    </source>
</evidence>
<feature type="compositionally biased region" description="Low complexity" evidence="5">
    <location>
        <begin position="144"/>
        <end position="157"/>
    </location>
</feature>
<dbReference type="SMART" id="SM00745">
    <property type="entry name" value="MIT"/>
    <property type="match status" value="1"/>
</dbReference>
<dbReference type="InterPro" id="IPR007330">
    <property type="entry name" value="MIT_dom"/>
</dbReference>
<dbReference type="CDD" id="cd19524">
    <property type="entry name" value="RecA-like_spastin"/>
    <property type="match status" value="1"/>
</dbReference>
<dbReference type="FunFam" id="1.20.58.80:FF:000019">
    <property type="entry name" value="AAA-type ATPase family protein"/>
    <property type="match status" value="1"/>
</dbReference>
<accession>A0A565BPX9</accession>
<dbReference type="InterPro" id="IPR050304">
    <property type="entry name" value="MT-severing_AAA_ATPase"/>
</dbReference>
<dbReference type="CDD" id="cd02679">
    <property type="entry name" value="MIT_spastin"/>
    <property type="match status" value="1"/>
</dbReference>
<evidence type="ECO:0000256" key="4">
    <source>
        <dbReference type="RuleBase" id="RU003651"/>
    </source>
</evidence>
<dbReference type="EMBL" id="CABITT030000004">
    <property type="protein sequence ID" value="VVB03465.1"/>
    <property type="molecule type" value="Genomic_DNA"/>
</dbReference>
<evidence type="ECO:0008006" key="10">
    <source>
        <dbReference type="Google" id="ProtNLM"/>
    </source>
</evidence>
<comment type="caution">
    <text evidence="8">The sequence shown here is derived from an EMBL/GenBank/DDBJ whole genome shotgun (WGS) entry which is preliminary data.</text>
</comment>
<keyword evidence="1 4" id="KW-0547">Nucleotide-binding</keyword>
<dbReference type="GO" id="GO:0016887">
    <property type="term" value="F:ATP hydrolysis activity"/>
    <property type="evidence" value="ECO:0007669"/>
    <property type="project" value="InterPro"/>
</dbReference>
<dbReference type="Pfam" id="PF17862">
    <property type="entry name" value="AAA_lid_3"/>
    <property type="match status" value="1"/>
</dbReference>
<dbReference type="PROSITE" id="PS00674">
    <property type="entry name" value="AAA"/>
    <property type="match status" value="1"/>
</dbReference>
<keyword evidence="2 4" id="KW-0067">ATP-binding</keyword>
<evidence type="ECO:0000256" key="3">
    <source>
        <dbReference type="ARBA" id="ARBA00023136"/>
    </source>
</evidence>
<dbReference type="InterPro" id="IPR003593">
    <property type="entry name" value="AAA+_ATPase"/>
</dbReference>
<proteinExistence type="inferred from homology"/>
<dbReference type="FunFam" id="1.10.8.60:FF:000066">
    <property type="entry name" value="AAA-type ATPase family protein"/>
    <property type="match status" value="1"/>
</dbReference>
<reference evidence="8" key="1">
    <citation type="submission" date="2019-07" db="EMBL/GenBank/DDBJ databases">
        <authorList>
            <person name="Dittberner H."/>
        </authorList>
    </citation>
    <scope>NUCLEOTIDE SEQUENCE [LARGE SCALE GENOMIC DNA]</scope>
</reference>
<dbReference type="InterPro" id="IPR027417">
    <property type="entry name" value="P-loop_NTPase"/>
</dbReference>
<dbReference type="GO" id="GO:0005524">
    <property type="term" value="F:ATP binding"/>
    <property type="evidence" value="ECO:0007669"/>
    <property type="project" value="UniProtKB-KW"/>
</dbReference>
<dbReference type="OrthoDB" id="10251136at2759"/>
<comment type="similarity">
    <text evidence="4">Belongs to the AAA ATPase family.</text>
</comment>
<dbReference type="PANTHER" id="PTHR23074">
    <property type="entry name" value="AAA DOMAIN-CONTAINING"/>
    <property type="match status" value="1"/>
</dbReference>
<evidence type="ECO:0000313" key="8">
    <source>
        <dbReference type="EMBL" id="VVB03465.1"/>
    </source>
</evidence>
<dbReference type="SMART" id="SM00382">
    <property type="entry name" value="AAA"/>
    <property type="match status" value="1"/>
</dbReference>
<evidence type="ECO:0000259" key="7">
    <source>
        <dbReference type="SMART" id="SM00745"/>
    </source>
</evidence>
<dbReference type="Pfam" id="PF00004">
    <property type="entry name" value="AAA"/>
    <property type="match status" value="1"/>
</dbReference>
<evidence type="ECO:0000256" key="5">
    <source>
        <dbReference type="SAM" id="MobiDB-lite"/>
    </source>
</evidence>
<organism evidence="8 9">
    <name type="scientific">Arabis nemorensis</name>
    <dbReference type="NCBI Taxonomy" id="586526"/>
    <lineage>
        <taxon>Eukaryota</taxon>
        <taxon>Viridiplantae</taxon>
        <taxon>Streptophyta</taxon>
        <taxon>Embryophyta</taxon>
        <taxon>Tracheophyta</taxon>
        <taxon>Spermatophyta</taxon>
        <taxon>Magnoliopsida</taxon>
        <taxon>eudicotyledons</taxon>
        <taxon>Gunneridae</taxon>
        <taxon>Pentapetalae</taxon>
        <taxon>rosids</taxon>
        <taxon>malvids</taxon>
        <taxon>Brassicales</taxon>
        <taxon>Brassicaceae</taxon>
        <taxon>Arabideae</taxon>
        <taxon>Arabis</taxon>
    </lineage>
</organism>
<gene>
    <name evidence="8" type="ORF">ANE_LOCUS13909</name>
</gene>
<feature type="region of interest" description="Disordered" evidence="5">
    <location>
        <begin position="19"/>
        <end position="38"/>
    </location>
</feature>
<protein>
    <recommendedName>
        <fullName evidence="10">Vesicle-fusing ATPase</fullName>
    </recommendedName>
</protein>